<accession>A0A1K1QJV6</accession>
<proteinExistence type="predicted"/>
<evidence type="ECO:0008006" key="4">
    <source>
        <dbReference type="Google" id="ProtNLM"/>
    </source>
</evidence>
<feature type="chain" id="PRO_5012430676" description="WG containing repeat-containing protein" evidence="1">
    <location>
        <begin position="21"/>
        <end position="250"/>
    </location>
</feature>
<evidence type="ECO:0000256" key="1">
    <source>
        <dbReference type="SAM" id="SignalP"/>
    </source>
</evidence>
<evidence type="ECO:0000313" key="2">
    <source>
        <dbReference type="EMBL" id="SFW60061.1"/>
    </source>
</evidence>
<dbReference type="OrthoDB" id="1445451at2"/>
<evidence type="ECO:0000313" key="3">
    <source>
        <dbReference type="Proteomes" id="UP000183257"/>
    </source>
</evidence>
<dbReference type="STRING" id="76595.SAMN05660313_02703"/>
<sequence>MKTLLIFILTISTMSSFAQKKDSLISAFGTNFKLYKNLNTNSFELHKNDEKVIFKNLKTAVRLNGFLQVLDNKNEMFYINENGAKVKEANLITEVCGTVPNYTYKILRKKNRFIVTELVGYDGEENVAPKEIESISAAGIDKINFPNGTKKVTFDANESMFYATEIFLNAVLLSKGKKQGVLYNNTVRYFDAVSYVNGVLKVQTNNKVGYYNITEVTYKDLEPFANGLAKFTTNNNKTGYIDANGNEYFD</sequence>
<gene>
    <name evidence="2" type="ORF">SAMN05660313_02703</name>
</gene>
<reference evidence="3" key="1">
    <citation type="submission" date="2016-11" db="EMBL/GenBank/DDBJ databases">
        <authorList>
            <person name="Varghese N."/>
            <person name="Submissions S."/>
        </authorList>
    </citation>
    <scope>NUCLEOTIDE SEQUENCE [LARGE SCALE GENOMIC DNA]</scope>
    <source>
        <strain evidence="3">DSM 24786</strain>
    </source>
</reference>
<protein>
    <recommendedName>
        <fullName evidence="4">WG containing repeat-containing protein</fullName>
    </recommendedName>
</protein>
<feature type="signal peptide" evidence="1">
    <location>
        <begin position="1"/>
        <end position="20"/>
    </location>
</feature>
<dbReference type="Proteomes" id="UP000183257">
    <property type="component" value="Unassembled WGS sequence"/>
</dbReference>
<keyword evidence="3" id="KW-1185">Reference proteome</keyword>
<dbReference type="RefSeq" id="WP_072304334.1">
    <property type="nucleotide sequence ID" value="NZ_FPIY01000004.1"/>
</dbReference>
<dbReference type="AlphaFoldDB" id="A0A1K1QJV6"/>
<keyword evidence="1" id="KW-0732">Signal</keyword>
<dbReference type="EMBL" id="FPIY01000004">
    <property type="protein sequence ID" value="SFW60061.1"/>
    <property type="molecule type" value="Genomic_DNA"/>
</dbReference>
<name>A0A1K1QJV6_9FLAO</name>
<organism evidence="2 3">
    <name type="scientific">Cellulophaga fucicola</name>
    <dbReference type="NCBI Taxonomy" id="76595"/>
    <lineage>
        <taxon>Bacteria</taxon>
        <taxon>Pseudomonadati</taxon>
        <taxon>Bacteroidota</taxon>
        <taxon>Flavobacteriia</taxon>
        <taxon>Flavobacteriales</taxon>
        <taxon>Flavobacteriaceae</taxon>
        <taxon>Cellulophaga</taxon>
    </lineage>
</organism>